<evidence type="ECO:0000256" key="6">
    <source>
        <dbReference type="ARBA" id="ARBA00022982"/>
    </source>
</evidence>
<evidence type="ECO:0000259" key="10">
    <source>
        <dbReference type="Pfam" id="PF13020"/>
    </source>
</evidence>
<name>A0AAW1THV0_9CHLO</name>
<dbReference type="GO" id="GO:0045271">
    <property type="term" value="C:respiratory chain complex I"/>
    <property type="evidence" value="ECO:0007669"/>
    <property type="project" value="InterPro"/>
</dbReference>
<dbReference type="InterPro" id="IPR016488">
    <property type="entry name" value="NADH_Ub_cplx-1_asu_su-6"/>
</dbReference>
<organism evidence="11 12">
    <name type="scientific">Apatococcus fuscideae</name>
    <dbReference type="NCBI Taxonomy" id="2026836"/>
    <lineage>
        <taxon>Eukaryota</taxon>
        <taxon>Viridiplantae</taxon>
        <taxon>Chlorophyta</taxon>
        <taxon>core chlorophytes</taxon>
        <taxon>Trebouxiophyceae</taxon>
        <taxon>Chlorellales</taxon>
        <taxon>Chlorellaceae</taxon>
        <taxon>Apatococcus</taxon>
    </lineage>
</organism>
<keyword evidence="12" id="KW-1185">Reference proteome</keyword>
<keyword evidence="7" id="KW-0496">Mitochondrion</keyword>
<evidence type="ECO:0000256" key="4">
    <source>
        <dbReference type="ARBA" id="ARBA00022660"/>
    </source>
</evidence>
<keyword evidence="4" id="KW-0679">Respiratory chain</keyword>
<feature type="domain" description="Protein NO VEIN C-terminal" evidence="10">
    <location>
        <begin position="962"/>
        <end position="1043"/>
    </location>
</feature>
<comment type="caution">
    <text evidence="11">The sequence shown here is derived from an EMBL/GenBank/DDBJ whole genome shotgun (WGS) entry which is preliminary data.</text>
</comment>
<keyword evidence="6" id="KW-0249">Electron transport</keyword>
<dbReference type="AlphaFoldDB" id="A0AAW1THV0"/>
<dbReference type="PANTHER" id="PTHR12964">
    <property type="entry name" value="NADH-UBIQUINONE OXIDOREDUCTASE B14 SUBUNIT"/>
    <property type="match status" value="1"/>
</dbReference>
<feature type="compositionally biased region" description="Low complexity" evidence="9">
    <location>
        <begin position="872"/>
        <end position="892"/>
    </location>
</feature>
<protein>
    <recommendedName>
        <fullName evidence="10">Protein NO VEIN C-terminal domain-containing protein</fullName>
    </recommendedName>
</protein>
<dbReference type="GO" id="GO:0006979">
    <property type="term" value="P:response to oxidative stress"/>
    <property type="evidence" value="ECO:0007669"/>
    <property type="project" value="TreeGrafter"/>
</dbReference>
<evidence type="ECO:0000313" key="11">
    <source>
        <dbReference type="EMBL" id="KAK9868477.1"/>
    </source>
</evidence>
<evidence type="ECO:0000256" key="2">
    <source>
        <dbReference type="ARBA" id="ARBA00009508"/>
    </source>
</evidence>
<dbReference type="EMBL" id="JALJOV010000027">
    <property type="protein sequence ID" value="KAK9868477.1"/>
    <property type="molecule type" value="Genomic_DNA"/>
</dbReference>
<evidence type="ECO:0000313" key="12">
    <source>
        <dbReference type="Proteomes" id="UP001485043"/>
    </source>
</evidence>
<sequence>MLIYVLTWLKDDSGSTSLSGFQAQLCIDRLLGTHQDQPLLTVLLDDDTIWHIQPCFTYDGCQATQLGTGLHVAQNEQLPPVSVKKRYGKREKHVAQISASSLLEKFSLDIRRPSKRYRQAVLADGSLHAGLDVFLQEWKLTEKPFGPVRIAEAHQSGLQQFEWSSMKPADQSMLKQAMEEGVAITVMHYTCESLFILLQNSEICCQDKEQPWLPTWTGFQHPRNAILRKSAAREPYLLQNIFAPIGSITMMVAEVRKALETQRLVPAWIDRAGQVSVKMGSGGNPYLAGGAAQSSYLNCDSSYEVADGFAHALKDQAVQTLAEAWDQDAEHEQPSIERLERSLTDLGVQRVPDLRKPKLAGVSERPDIICQLLLLQKEAFARNNTGHQLKHVTRVLTPKMHGLLAYLGSLLRVTEKGIEAPELIGWRNLREEEFMYNIVPVMVMNQQHQVAAHQFSPKILLEGCREIDFATGIVLEFHKMYLSSSLTSSSAELSSLQQLQEELLGQEDIIDSVVMQGYYVLHANLGLIPKPKDNIYSVREGLCTLFQRWSTAAKLASASGWHSHSELRCSPRLDALLLHTYESSSALQNESMGTVMLPWLAQQLNRLAVPAYICLMESRSKKRYKDLTWSQADAVLKHAADSNEMAANRAIGKMRGLVQLSCIGARSQKRQLVLYDDEPRVCYDARATLQERPCDVVKLGAPQDAEIVLQAPLQASKNTPVWQLCVSPSLLASTCLLTDAEHGGTALSSMLRMQPDGRLLDPAAKPTAQGETFVKHVLERLAEAYCSILGLQSSKIIKRLSKRLLEVVLAAFEQVRGEHFSSLLDLEDALGLSGSQQPASKCLRDDEVTNRGQETPRPPGHVASRPQDIPQAGAEALEAASGASDPSPGSSAVHSSPQRHMADSVAVAVTAGSSPFKQKPSSADRAKLASSMSSVLGLSEWKSTQVTCPEELDARNREARAGEEAAWRMIMTRLPQAQVVWVNQSEETGKPYDIQVSGLGSLPYYIEVKTTTIATKSFVEMSPNEVAMANEHRSQFVLLRLWGHLQLGDASAEASPRHVYLCIRPGELLGHGMVRAALVSLAKSGQGLATQSEQQFGRATQNKSRDFFREVCRLLPWTVNNYKLNELITVKELRSNVHALFKQNAHVTNPGVIDVMIYKGREELEMVNLQHKQRHHLITEYVARPQELKRQLASNPQGSRSKFLEGFYTGAAGMSQGL</sequence>
<dbReference type="Proteomes" id="UP001485043">
    <property type="component" value="Unassembled WGS sequence"/>
</dbReference>
<accession>A0AAW1THV0</accession>
<dbReference type="PANTHER" id="PTHR12964:SF0">
    <property type="entry name" value="NADH DEHYDROGENASE [UBIQUINONE] 1 ALPHA SUBCOMPLEX SUBUNIT 6"/>
    <property type="match status" value="1"/>
</dbReference>
<evidence type="ECO:0000256" key="3">
    <source>
        <dbReference type="ARBA" id="ARBA00022448"/>
    </source>
</evidence>
<dbReference type="InterPro" id="IPR045299">
    <property type="entry name" value="Complex1_LYR_NDUFA6_LYRM6"/>
</dbReference>
<keyword evidence="8" id="KW-0472">Membrane</keyword>
<evidence type="ECO:0000256" key="1">
    <source>
        <dbReference type="ARBA" id="ARBA00004443"/>
    </source>
</evidence>
<feature type="region of interest" description="Disordered" evidence="9">
    <location>
        <begin position="833"/>
        <end position="902"/>
    </location>
</feature>
<evidence type="ECO:0000256" key="5">
    <source>
        <dbReference type="ARBA" id="ARBA00022792"/>
    </source>
</evidence>
<evidence type="ECO:0000256" key="9">
    <source>
        <dbReference type="SAM" id="MobiDB-lite"/>
    </source>
</evidence>
<keyword evidence="5" id="KW-0999">Mitochondrion inner membrane</keyword>
<proteinExistence type="inferred from homology"/>
<dbReference type="GO" id="GO:0005743">
    <property type="term" value="C:mitochondrial inner membrane"/>
    <property type="evidence" value="ECO:0007669"/>
    <property type="project" value="UniProtKB-SubCell"/>
</dbReference>
<dbReference type="InterPro" id="IPR024975">
    <property type="entry name" value="NOV_C"/>
</dbReference>
<comment type="subcellular location">
    <subcellularLocation>
        <location evidence="1">Mitochondrion inner membrane</location>
        <topology evidence="1">Peripheral membrane protein</topology>
        <orientation evidence="1">Matrix side</orientation>
    </subcellularLocation>
</comment>
<gene>
    <name evidence="11" type="ORF">WJX84_011878</name>
</gene>
<comment type="similarity">
    <text evidence="2">Belongs to the complex I LYR family.</text>
</comment>
<evidence type="ECO:0000256" key="7">
    <source>
        <dbReference type="ARBA" id="ARBA00023128"/>
    </source>
</evidence>
<dbReference type="Pfam" id="PF13020">
    <property type="entry name" value="NOV_C"/>
    <property type="match status" value="1"/>
</dbReference>
<dbReference type="CDD" id="cd20266">
    <property type="entry name" value="Complex1_LYR_NDUFA6_LYRM6"/>
    <property type="match status" value="1"/>
</dbReference>
<evidence type="ECO:0000256" key="8">
    <source>
        <dbReference type="ARBA" id="ARBA00023136"/>
    </source>
</evidence>
<reference evidence="11 12" key="1">
    <citation type="journal article" date="2024" name="Nat. Commun.">
        <title>Phylogenomics reveals the evolutionary origins of lichenization in chlorophyte algae.</title>
        <authorList>
            <person name="Puginier C."/>
            <person name="Libourel C."/>
            <person name="Otte J."/>
            <person name="Skaloud P."/>
            <person name="Haon M."/>
            <person name="Grisel S."/>
            <person name="Petersen M."/>
            <person name="Berrin J.G."/>
            <person name="Delaux P.M."/>
            <person name="Dal Grande F."/>
            <person name="Keller J."/>
        </authorList>
    </citation>
    <scope>NUCLEOTIDE SEQUENCE [LARGE SCALE GENOMIC DNA]</scope>
    <source>
        <strain evidence="11 12">SAG 2523</strain>
    </source>
</reference>
<keyword evidence="3" id="KW-0813">Transport</keyword>